<sequence>MDASDVEKLQPKDKAELLQFVNNEQQRTKVQSQTHNLTEVCWKKCVTSIKGNGLEKSEEQCLTSCVDRFLDVNLATMQHLSTLRR</sequence>
<comment type="function">
    <text evidence="8">Mitochondrial intermembrane chaperone that participates in the import and insertion of some multi-pass transmembrane proteins into the mitochondrial inner membrane. Also required for the transfer of beta-barrel precursors from the TOM complex to the sorting and assembly machinery (SAM complex) of the outer membrane. Acts as a chaperone-like protein that protects the hydrophobic precursors from aggregation and guide them through the mitochondrial intermembrane space.</text>
</comment>
<evidence type="ECO:0000313" key="10">
    <source>
        <dbReference type="Proteomes" id="UP000515153"/>
    </source>
</evidence>
<dbReference type="RefSeq" id="XP_030985365.1">
    <property type="nucleotide sequence ID" value="XM_031124656.1"/>
</dbReference>
<comment type="domain">
    <text evidence="8">The twin CX3C motif contains 4 conserved Cys residues that form 2 disulfide bonds in the mitochondrial intermembrane space.</text>
</comment>
<keyword evidence="5 8" id="KW-0811">Translocation</keyword>
<dbReference type="Gene3D" id="1.10.287.810">
    <property type="entry name" value="Mitochondrial import inner membrane translocase subunit tim13 like domains"/>
    <property type="match status" value="1"/>
</dbReference>
<evidence type="ECO:0000256" key="5">
    <source>
        <dbReference type="ARBA" id="ARBA00023010"/>
    </source>
</evidence>
<comment type="subunit">
    <text evidence="8">Heterohexamer.</text>
</comment>
<reference evidence="11" key="1">
    <citation type="journal article" date="2019" name="Mol. Biol. Evol.">
        <title>Blast fungal genomes show frequent chromosomal changes, gene gains and losses, and effector gene turnover.</title>
        <authorList>
            <person name="Gomez Luciano L.B."/>
            <person name="Jason Tsai I."/>
            <person name="Chuma I."/>
            <person name="Tosa Y."/>
            <person name="Chen Y.H."/>
            <person name="Li J.Y."/>
            <person name="Li M.Y."/>
            <person name="Jade Lu M.Y."/>
            <person name="Nakayashiki H."/>
            <person name="Li W.H."/>
        </authorList>
    </citation>
    <scope>NUCLEOTIDE SEQUENCE</scope>
    <source>
        <strain evidence="11">NI907</strain>
    </source>
</reference>
<dbReference type="SUPFAM" id="SSF144122">
    <property type="entry name" value="Tim10-like"/>
    <property type="match status" value="1"/>
</dbReference>
<organism evidence="10 11">
    <name type="scientific">Pyricularia grisea</name>
    <name type="common">Crabgrass-specific blast fungus</name>
    <name type="synonym">Magnaporthe grisea</name>
    <dbReference type="NCBI Taxonomy" id="148305"/>
    <lineage>
        <taxon>Eukaryota</taxon>
        <taxon>Fungi</taxon>
        <taxon>Dikarya</taxon>
        <taxon>Ascomycota</taxon>
        <taxon>Pezizomycotina</taxon>
        <taxon>Sordariomycetes</taxon>
        <taxon>Sordariomycetidae</taxon>
        <taxon>Magnaporthales</taxon>
        <taxon>Pyriculariaceae</taxon>
        <taxon>Pyricularia</taxon>
    </lineage>
</organism>
<dbReference type="KEGG" id="pgri:PgNI_04612"/>
<comment type="subcellular location">
    <subcellularLocation>
        <location evidence="1 8">Mitochondrion inner membrane</location>
        <topology evidence="1 8">Peripheral membrane protein</topology>
        <orientation evidence="1 8">Intermembrane side</orientation>
    </subcellularLocation>
</comment>
<evidence type="ECO:0000259" key="9">
    <source>
        <dbReference type="Pfam" id="PF02953"/>
    </source>
</evidence>
<evidence type="ECO:0000256" key="4">
    <source>
        <dbReference type="ARBA" id="ARBA00022927"/>
    </source>
</evidence>
<keyword evidence="3 8" id="KW-0999">Mitochondrion inner membrane</keyword>
<dbReference type="InterPro" id="IPR004217">
    <property type="entry name" value="Tim10-like"/>
</dbReference>
<evidence type="ECO:0000256" key="8">
    <source>
        <dbReference type="RuleBase" id="RU367043"/>
    </source>
</evidence>
<name>A0A6P8BDW4_PYRGI</name>
<dbReference type="GO" id="GO:0015031">
    <property type="term" value="P:protein transport"/>
    <property type="evidence" value="ECO:0007669"/>
    <property type="project" value="UniProtKB-KW"/>
</dbReference>
<keyword evidence="3 8" id="KW-0472">Membrane</keyword>
<protein>
    <recommendedName>
        <fullName evidence="8">Mitochondrial import inner membrane translocase subunit</fullName>
    </recommendedName>
</protein>
<keyword evidence="7 8" id="KW-0143">Chaperone</keyword>
<comment type="similarity">
    <text evidence="2 8">Belongs to the small Tim family.</text>
</comment>
<keyword evidence="8" id="KW-0496">Mitochondrion</keyword>
<evidence type="ECO:0000256" key="6">
    <source>
        <dbReference type="ARBA" id="ARBA00023157"/>
    </source>
</evidence>
<keyword evidence="6 8" id="KW-1015">Disulfide bond</keyword>
<dbReference type="Proteomes" id="UP000515153">
    <property type="component" value="Unplaced"/>
</dbReference>
<gene>
    <name evidence="11" type="ORF">PgNI_04612</name>
</gene>
<reference evidence="11" key="2">
    <citation type="submission" date="2019-10" db="EMBL/GenBank/DDBJ databases">
        <authorList>
            <consortium name="NCBI Genome Project"/>
        </authorList>
    </citation>
    <scope>NUCLEOTIDE SEQUENCE</scope>
    <source>
        <strain evidence="11">NI907</strain>
    </source>
</reference>
<evidence type="ECO:0000313" key="11">
    <source>
        <dbReference type="RefSeq" id="XP_030985365.1"/>
    </source>
</evidence>
<feature type="domain" description="Tim10-like" evidence="9">
    <location>
        <begin position="19"/>
        <end position="81"/>
    </location>
</feature>
<evidence type="ECO:0000256" key="3">
    <source>
        <dbReference type="ARBA" id="ARBA00022792"/>
    </source>
</evidence>
<dbReference type="Pfam" id="PF02953">
    <property type="entry name" value="zf-Tim10_DDP"/>
    <property type="match status" value="1"/>
</dbReference>
<dbReference type="GO" id="GO:0005743">
    <property type="term" value="C:mitochondrial inner membrane"/>
    <property type="evidence" value="ECO:0007669"/>
    <property type="project" value="UniProtKB-SubCell"/>
</dbReference>
<evidence type="ECO:0000256" key="7">
    <source>
        <dbReference type="ARBA" id="ARBA00023186"/>
    </source>
</evidence>
<proteinExistence type="inferred from homology"/>
<evidence type="ECO:0000256" key="2">
    <source>
        <dbReference type="ARBA" id="ARBA00006720"/>
    </source>
</evidence>
<keyword evidence="8" id="KW-0813">Transport</keyword>
<dbReference type="GeneID" id="41959565"/>
<dbReference type="AlphaFoldDB" id="A0A6P8BDW4"/>
<keyword evidence="4 8" id="KW-0653">Protein transport</keyword>
<accession>A0A6P8BDW4</accession>
<dbReference type="OrthoDB" id="344165at2759"/>
<evidence type="ECO:0000256" key="1">
    <source>
        <dbReference type="ARBA" id="ARBA00004137"/>
    </source>
</evidence>
<keyword evidence="10" id="KW-1185">Reference proteome</keyword>
<reference evidence="11" key="3">
    <citation type="submission" date="2025-08" db="UniProtKB">
        <authorList>
            <consortium name="RefSeq"/>
        </authorList>
    </citation>
    <scope>IDENTIFICATION</scope>
    <source>
        <strain evidence="11">NI907</strain>
    </source>
</reference>
<dbReference type="InterPro" id="IPR035427">
    <property type="entry name" value="Tim10-like_dom_sf"/>
</dbReference>